<keyword evidence="3" id="KW-1185">Reference proteome</keyword>
<evidence type="ECO:0000313" key="3">
    <source>
        <dbReference type="Proteomes" id="UP000316196"/>
    </source>
</evidence>
<dbReference type="InterPro" id="IPR058710">
    <property type="entry name" value="PEPCK_lobe_2"/>
</dbReference>
<evidence type="ECO:0000259" key="1">
    <source>
        <dbReference type="Pfam" id="PF26300"/>
    </source>
</evidence>
<dbReference type="Proteomes" id="UP000316196">
    <property type="component" value="Unassembled WGS sequence"/>
</dbReference>
<organism evidence="2 3">
    <name type="scientific">Propioniferax innocua</name>
    <dbReference type="NCBI Taxonomy" id="1753"/>
    <lineage>
        <taxon>Bacteria</taxon>
        <taxon>Bacillati</taxon>
        <taxon>Actinomycetota</taxon>
        <taxon>Actinomycetes</taxon>
        <taxon>Propionibacteriales</taxon>
        <taxon>Propionibacteriaceae</taxon>
        <taxon>Propioniferax</taxon>
    </lineage>
</organism>
<feature type="domain" description="PPi-type phosphoenolpyruvate carboxykinase lobe 2" evidence="1">
    <location>
        <begin position="493"/>
        <end position="597"/>
    </location>
</feature>
<protein>
    <recommendedName>
        <fullName evidence="1">PPi-type phosphoenolpyruvate carboxykinase lobe 2 domain-containing protein</fullName>
    </recommendedName>
</protein>
<dbReference type="Pfam" id="PF26300">
    <property type="entry name" value="PEPCK_PPi_lobe_2"/>
    <property type="match status" value="1"/>
</dbReference>
<gene>
    <name evidence="2" type="ORF">FB460_2016</name>
</gene>
<proteinExistence type="predicted"/>
<reference evidence="2 3" key="1">
    <citation type="submission" date="2019-06" db="EMBL/GenBank/DDBJ databases">
        <title>Sequencing the genomes of 1000 actinobacteria strains.</title>
        <authorList>
            <person name="Klenk H.-P."/>
        </authorList>
    </citation>
    <scope>NUCLEOTIDE SEQUENCE [LARGE SCALE GENOMIC DNA]</scope>
    <source>
        <strain evidence="2 3">DSM 8251</strain>
    </source>
</reference>
<dbReference type="AlphaFoldDB" id="A0A542ZCS9"/>
<name>A0A542ZCS9_9ACTN</name>
<dbReference type="EMBL" id="VFOR01000002">
    <property type="protein sequence ID" value="TQL58163.1"/>
    <property type="molecule type" value="Genomic_DNA"/>
</dbReference>
<sequence length="1129" mass="125861">MNMNLSDAIDLRLGLLGLPGVQAKASSEDSELIRPLLARQRELSRRLKDRHCATDTRIQTFLDSYLRDEEASPSLPRKTFILDMPGLARALSLPCDGDEFHSARIASYRLANGVLHNPVNDRRTTAGVFHIAEGGLPIQDDKIAIPRSAFARLLELAFQPPEDDLVLPWTANQAEPTQCFTSLLLRPLVVPAVPGFTRERTMEVRFFAPGALVANLDFVEGIFGNGGDPHLPENDASLDPEGWTGTTGAVILAPHLTTVTKKSLGLPHVNDATERQRRDGMCWEHEDDLYNDGKAFKICARDENGVIVTVIADNYFGYCKKEVKTQISYSANLFGLAEEEHAGGALSFPAYNLGQDWFDKYTPQDRSVEQIVARNPELFAMEPEGHAKHVGRDDLVIVPGQATYSMRTQTVRWTDAHGQEQTIPLRTGVTHMTPDGYRIHAKPRDADPTQWHLVGISPISTQAHKPATVSGGGKSEISKRLLDAFVFGNAYTPDFEKDMAQVAQILEHDFSTRFADPSHTDDRTLLSPDRSLGSVIKLLTPREEYSAEYNEWLATIPPHISELVFTVKRYYQPEWGDDWQSHFTVGVINGRQGNSLRLDGDKIMVNMLRVGFDADGGWRLFSLRPDFSPAAKVQTEDDITASVVAPPLGEVDDPVSDKYVENCEQLLFQRPDDAIHRGYDRQTEHDMAQDGTFISNFQPLTRAEAREIVADAPGLSQFTPPMRDRIVEFANGSDHDQPTYLAVSSEPRIIDGKRTRNPRYLQPRPDLTDPQGTDLAYLAMHLQRELPVGEPLRQQVDVVAAGRRNNPAEEGVPPLCAYNPLHYMELPELFMEYISSMTGKSPSTTGAGSEGALTKKPFNALPTVIDLNAALLSYALTDTDGWLSSAGVIGPHVRVDHDISLLVPELFSRMKPTERDAQALIEHGFLDKLEDFEHDGRTIEASRLGYRMNERFASTFFGRIFLRPDKVFTSEMLKPELQDPDVFAESVDVIVATHQHVAESYFTDGTIALAAPPLRALLEIMARGTSQEGWTLHSPEFRASFERRAILGSDWYAQRLTSRQTADVQHLRRGIDDLEPFVRSEANVNPVERLGLAERLDALQSALADVQSPAYLKALNGTLGRQVHFRWSE</sequence>
<dbReference type="RefSeq" id="WP_142093983.1">
    <property type="nucleotide sequence ID" value="NZ_BAAAMD010000002.1"/>
</dbReference>
<comment type="caution">
    <text evidence="2">The sequence shown here is derived from an EMBL/GenBank/DDBJ whole genome shotgun (WGS) entry which is preliminary data.</text>
</comment>
<accession>A0A542ZCS9</accession>
<evidence type="ECO:0000313" key="2">
    <source>
        <dbReference type="EMBL" id="TQL58163.1"/>
    </source>
</evidence>
<dbReference type="OrthoDB" id="366044at2"/>